<accession>A0ABX3GRD4</accession>
<dbReference type="EMBL" id="MPTB01000096">
    <property type="protein sequence ID" value="OMD35368.1"/>
    <property type="molecule type" value="Genomic_DNA"/>
</dbReference>
<gene>
    <name evidence="1" type="ORF">BSK56_33030</name>
</gene>
<proteinExistence type="predicted"/>
<sequence>MLPEEKNIYSLRAAPVAESALPNLWVLLSVRSAQLQVLLLAVRWVTKPVSKPMKTAVTQTRNNEINSNSNSTYKRVTLGAGVTLYLKLSVQILRTFA</sequence>
<protein>
    <submittedName>
        <fullName evidence="1">Uncharacterized protein</fullName>
    </submittedName>
</protein>
<dbReference type="Proteomes" id="UP000187412">
    <property type="component" value="Unassembled WGS sequence"/>
</dbReference>
<comment type="caution">
    <text evidence="1">The sequence shown here is derived from an EMBL/GenBank/DDBJ whole genome shotgun (WGS) entry which is preliminary data.</text>
</comment>
<dbReference type="RefSeq" id="WP_076114583.1">
    <property type="nucleotide sequence ID" value="NZ_MPTB01000096.1"/>
</dbReference>
<evidence type="ECO:0000313" key="2">
    <source>
        <dbReference type="Proteomes" id="UP000187412"/>
    </source>
</evidence>
<organism evidence="1 2">
    <name type="scientific">Paenibacillus borealis</name>
    <dbReference type="NCBI Taxonomy" id="160799"/>
    <lineage>
        <taxon>Bacteria</taxon>
        <taxon>Bacillati</taxon>
        <taxon>Bacillota</taxon>
        <taxon>Bacilli</taxon>
        <taxon>Bacillales</taxon>
        <taxon>Paenibacillaceae</taxon>
        <taxon>Paenibacillus</taxon>
    </lineage>
</organism>
<name>A0ABX3GRD4_PAEBO</name>
<evidence type="ECO:0000313" key="1">
    <source>
        <dbReference type="EMBL" id="OMD35368.1"/>
    </source>
</evidence>
<reference evidence="1 2" key="1">
    <citation type="submission" date="2016-10" db="EMBL/GenBank/DDBJ databases">
        <title>Paenibacillus species isolates.</title>
        <authorList>
            <person name="Beno S.M."/>
        </authorList>
    </citation>
    <scope>NUCLEOTIDE SEQUENCE [LARGE SCALE GENOMIC DNA]</scope>
    <source>
        <strain evidence="1 2">FSL H7-0744</strain>
    </source>
</reference>
<keyword evidence="2" id="KW-1185">Reference proteome</keyword>